<accession>A0ABQ9VCS3</accession>
<keyword evidence="2" id="KW-1185">Reference proteome</keyword>
<comment type="caution">
    <text evidence="1">The sequence shown here is derived from an EMBL/GenBank/DDBJ whole genome shotgun (WGS) entry which is preliminary data.</text>
</comment>
<sequence>MKKLYFCLCTNGEEKLLVKMYRLILHLSLMNLQTLYNDNCFLKQVSKKLSRKAFLTSKHTSGCHCGYCDIQSL</sequence>
<organism evidence="1 2">
    <name type="scientific">Saguinus oedipus</name>
    <name type="common">Cotton-top tamarin</name>
    <name type="synonym">Oedipomidas oedipus</name>
    <dbReference type="NCBI Taxonomy" id="9490"/>
    <lineage>
        <taxon>Eukaryota</taxon>
        <taxon>Metazoa</taxon>
        <taxon>Chordata</taxon>
        <taxon>Craniata</taxon>
        <taxon>Vertebrata</taxon>
        <taxon>Euteleostomi</taxon>
        <taxon>Mammalia</taxon>
        <taxon>Eutheria</taxon>
        <taxon>Euarchontoglires</taxon>
        <taxon>Primates</taxon>
        <taxon>Haplorrhini</taxon>
        <taxon>Platyrrhini</taxon>
        <taxon>Cebidae</taxon>
        <taxon>Callitrichinae</taxon>
        <taxon>Saguinus</taxon>
    </lineage>
</organism>
<name>A0ABQ9VCS3_SAGOE</name>
<gene>
    <name evidence="1" type="ORF">P7K49_016521</name>
</gene>
<proteinExistence type="predicted"/>
<evidence type="ECO:0000313" key="1">
    <source>
        <dbReference type="EMBL" id="KAK2107007.1"/>
    </source>
</evidence>
<dbReference type="EMBL" id="JASSZA010000007">
    <property type="protein sequence ID" value="KAK2107007.1"/>
    <property type="molecule type" value="Genomic_DNA"/>
</dbReference>
<reference evidence="1 2" key="1">
    <citation type="submission" date="2023-05" db="EMBL/GenBank/DDBJ databases">
        <title>B98-5 Cell Line De Novo Hybrid Assembly: An Optical Mapping Approach.</title>
        <authorList>
            <person name="Kananen K."/>
            <person name="Auerbach J.A."/>
            <person name="Kautto E."/>
            <person name="Blachly J.S."/>
        </authorList>
    </citation>
    <scope>NUCLEOTIDE SEQUENCE [LARGE SCALE GENOMIC DNA]</scope>
    <source>
        <strain evidence="1">B95-8</strain>
        <tissue evidence="1">Cell line</tissue>
    </source>
</reference>
<protein>
    <submittedName>
        <fullName evidence="1">Uncharacterized protein</fullName>
    </submittedName>
</protein>
<evidence type="ECO:0000313" key="2">
    <source>
        <dbReference type="Proteomes" id="UP001266305"/>
    </source>
</evidence>
<dbReference type="Proteomes" id="UP001266305">
    <property type="component" value="Unassembled WGS sequence"/>
</dbReference>